<accession>A0A2R4LAQ3</accession>
<keyword evidence="2" id="KW-1185">Reference proteome</keyword>
<reference evidence="1" key="1">
    <citation type="submission" date="2018-04" db="EMBL/GenBank/DDBJ databases">
        <authorList>
            <person name="Djurhuus A.M."/>
            <person name="Carstens A.B."/>
            <person name="Hansen L.H."/>
        </authorList>
    </citation>
    <scope>NUCLEOTIDE SEQUENCE</scope>
</reference>
<dbReference type="EMBL" id="MG018929">
    <property type="protein sequence ID" value="AVV96147.1"/>
    <property type="molecule type" value="Genomic_DNA"/>
</dbReference>
<dbReference type="KEGG" id="vg:54986118"/>
<name>A0A2R4LAQ3_9CAUD</name>
<sequence length="67" mass="7856">MRLRETCMGLGGDFAKVYRDSVWNEFVVKFYSNGVKLKDADYHTDTLHDAKGTANNWLNEQDDKRRK</sequence>
<evidence type="ECO:0000313" key="1">
    <source>
        <dbReference type="EMBL" id="AVV96147.1"/>
    </source>
</evidence>
<evidence type="ECO:0000313" key="2">
    <source>
        <dbReference type="Proteomes" id="UP000240374"/>
    </source>
</evidence>
<protein>
    <submittedName>
        <fullName evidence="1">Uncharacterized protein</fullName>
    </submittedName>
</protein>
<organism evidence="1 2">
    <name type="scientific">Pseudomonas phage uligo</name>
    <dbReference type="NCBI Taxonomy" id="2048979"/>
    <lineage>
        <taxon>Viruses</taxon>
        <taxon>Duplodnaviria</taxon>
        <taxon>Heunggongvirae</taxon>
        <taxon>Uroviricota</taxon>
        <taxon>Caudoviricetes</taxon>
        <taxon>Autographivirales</taxon>
        <taxon>Autosignataviridae</taxon>
        <taxon>Colwellvirinae</taxon>
        <taxon>Uliginvirus</taxon>
        <taxon>Uliginvirus uligo</taxon>
    </lineage>
</organism>
<proteinExistence type="predicted"/>
<dbReference type="Proteomes" id="UP000240374">
    <property type="component" value="Segment"/>
</dbReference>
<dbReference type="GeneID" id="54986118"/>
<dbReference type="RefSeq" id="YP_009795753.1">
    <property type="nucleotide sequence ID" value="NC_047894.1"/>
</dbReference>